<dbReference type="STRING" id="1230097.A0A423WYQ5"/>
<organism evidence="6 7">
    <name type="scientific">Cytospora leucostoma</name>
    <dbReference type="NCBI Taxonomy" id="1230097"/>
    <lineage>
        <taxon>Eukaryota</taxon>
        <taxon>Fungi</taxon>
        <taxon>Dikarya</taxon>
        <taxon>Ascomycota</taxon>
        <taxon>Pezizomycotina</taxon>
        <taxon>Sordariomycetes</taxon>
        <taxon>Sordariomycetidae</taxon>
        <taxon>Diaporthales</taxon>
        <taxon>Cytosporaceae</taxon>
        <taxon>Cytospora</taxon>
    </lineage>
</organism>
<accession>A0A423WYQ5</accession>
<dbReference type="SUPFAM" id="SSF161219">
    <property type="entry name" value="CHY zinc finger-like"/>
    <property type="match status" value="1"/>
</dbReference>
<dbReference type="GO" id="GO:0005758">
    <property type="term" value="C:mitochondrial intermembrane space"/>
    <property type="evidence" value="ECO:0007669"/>
    <property type="project" value="TreeGrafter"/>
</dbReference>
<dbReference type="Proteomes" id="UP000285146">
    <property type="component" value="Unassembled WGS sequence"/>
</dbReference>
<protein>
    <recommendedName>
        <fullName evidence="5">CHY-type domain-containing protein</fullName>
    </recommendedName>
</protein>
<dbReference type="PANTHER" id="PTHR28082">
    <property type="entry name" value="ZINC FINGER PROTEIN"/>
    <property type="match status" value="1"/>
</dbReference>
<dbReference type="OrthoDB" id="411372at2759"/>
<dbReference type="GO" id="GO:0008270">
    <property type="term" value="F:zinc ion binding"/>
    <property type="evidence" value="ECO:0007669"/>
    <property type="project" value="UniProtKB-KW"/>
</dbReference>
<evidence type="ECO:0000256" key="1">
    <source>
        <dbReference type="ARBA" id="ARBA00022723"/>
    </source>
</evidence>
<feature type="domain" description="CHY-type" evidence="5">
    <location>
        <begin position="21"/>
        <end position="102"/>
    </location>
</feature>
<dbReference type="FunCoup" id="A0A423WYQ5">
    <property type="interactions" value="14"/>
</dbReference>
<dbReference type="InterPro" id="IPR008913">
    <property type="entry name" value="Znf_CHY"/>
</dbReference>
<dbReference type="PROSITE" id="PS51266">
    <property type="entry name" value="ZF_CHY"/>
    <property type="match status" value="1"/>
</dbReference>
<dbReference type="InterPro" id="IPR037274">
    <property type="entry name" value="Znf_CHY_sf"/>
</dbReference>
<evidence type="ECO:0000256" key="2">
    <source>
        <dbReference type="ARBA" id="ARBA00022771"/>
    </source>
</evidence>
<dbReference type="AlphaFoldDB" id="A0A423WYQ5"/>
<evidence type="ECO:0000313" key="7">
    <source>
        <dbReference type="Proteomes" id="UP000285146"/>
    </source>
</evidence>
<dbReference type="Pfam" id="PF05495">
    <property type="entry name" value="zf-CHY"/>
    <property type="match status" value="1"/>
</dbReference>
<gene>
    <name evidence="6" type="ORF">VPNG_06441</name>
</gene>
<keyword evidence="2 4" id="KW-0863">Zinc-finger</keyword>
<evidence type="ECO:0000256" key="4">
    <source>
        <dbReference type="PROSITE-ProRule" id="PRU00601"/>
    </source>
</evidence>
<keyword evidence="1" id="KW-0479">Metal-binding</keyword>
<dbReference type="GO" id="GO:0045041">
    <property type="term" value="P:protein import into mitochondrial intermembrane space"/>
    <property type="evidence" value="ECO:0007669"/>
    <property type="project" value="TreeGrafter"/>
</dbReference>
<dbReference type="InterPro" id="IPR052604">
    <property type="entry name" value="Mito_Tim_assembly_helper"/>
</dbReference>
<keyword evidence="3" id="KW-0862">Zinc</keyword>
<evidence type="ECO:0000259" key="5">
    <source>
        <dbReference type="PROSITE" id="PS51266"/>
    </source>
</evidence>
<keyword evidence="7" id="KW-1185">Reference proteome</keyword>
<evidence type="ECO:0000256" key="3">
    <source>
        <dbReference type="ARBA" id="ARBA00022833"/>
    </source>
</evidence>
<dbReference type="PANTHER" id="PTHR28082:SF1">
    <property type="entry name" value="HELPER OF TIM PROTEIN 13"/>
    <property type="match status" value="1"/>
</dbReference>
<dbReference type="EMBL" id="LKEB01000033">
    <property type="protein sequence ID" value="ROW08686.1"/>
    <property type="molecule type" value="Genomic_DNA"/>
</dbReference>
<name>A0A423WYQ5_9PEZI</name>
<evidence type="ECO:0000313" key="6">
    <source>
        <dbReference type="EMBL" id="ROW08686.1"/>
    </source>
</evidence>
<reference evidence="6 7" key="1">
    <citation type="submission" date="2015-09" db="EMBL/GenBank/DDBJ databases">
        <title>Host preference determinants of Valsa canker pathogens revealed by comparative genomics.</title>
        <authorList>
            <person name="Yin Z."/>
            <person name="Huang L."/>
        </authorList>
    </citation>
    <scope>NUCLEOTIDE SEQUENCE [LARGE SCALE GENOMIC DNA]</scope>
    <source>
        <strain evidence="6 7">SXYLt</strain>
    </source>
</reference>
<sequence length="164" mass="18214">MASETDSHQHPPQGPPVHGIDVSPLTQCAHWNSKRDIIAIKHKCCDQYYACISCHDALAHHPPQVWPRHERQNKAVLCGSCRAEWTIDEYMSCGNTCSGCGAAFNPGCSNHYDLYFEMDTPGPTLGSVIDPGGDKNGTLRILPLCPRAFPVLWYVHSHRYSIKA</sequence>
<dbReference type="InParanoid" id="A0A423WYQ5"/>
<proteinExistence type="predicted"/>
<comment type="caution">
    <text evidence="6">The sequence shown here is derived from an EMBL/GenBank/DDBJ whole genome shotgun (WGS) entry which is preliminary data.</text>
</comment>